<feature type="domain" description="K+ potassium transporter C-terminal" evidence="15">
    <location>
        <begin position="472"/>
        <end position="619"/>
    </location>
</feature>
<comment type="function">
    <text evidence="13">Transport of potassium into the cell. Likely operates as a K(+):H(+) symporter.</text>
</comment>
<evidence type="ECO:0000256" key="7">
    <source>
        <dbReference type="ARBA" id="ARBA00022692"/>
    </source>
</evidence>
<dbReference type="PANTHER" id="PTHR30540:SF79">
    <property type="entry name" value="LOW AFFINITY POTASSIUM TRANSPORT SYSTEM PROTEIN KUP"/>
    <property type="match status" value="1"/>
</dbReference>
<feature type="transmembrane region" description="Helical" evidence="13">
    <location>
        <begin position="417"/>
        <end position="435"/>
    </location>
</feature>
<keyword evidence="4 13" id="KW-1003">Cell membrane</keyword>
<feature type="transmembrane region" description="Helical" evidence="13">
    <location>
        <begin position="359"/>
        <end position="380"/>
    </location>
</feature>
<sequence length="621" mass="69321">MQDSNKRTVALSLGALGIVYGDLGTSPLYALHQVLTKVDNTPDHIYGVLSLVLWALVLVISTGYVTVFLRADNAGEGGILALLYLLKRKSKKFPRALFLMGVIGAGLLLGDGMITPAISVISAIEGLKIVSPDFSYLIMPASFVILLVLFLCQRFGTTVISFFFGPILLSWFFIIAILGIRAIVENPMVLKAANPYYALMFLYEGGWHAYFLLGGVFLVITGAEAMYADLGHFGKKPIRIGWFAVVLPALLLNYFGQGANLLSHPEAISNVFYSLAPSWFFYPLIVIATLATIIASQAVISASFSLTRQAILLDICPRLAIIHTSKEETGQVYVPMVNLFLAVGTLLLVVVFQSSNALAGAYGMAVNLVMLIVALLVLCVARQLWKWSYIKIGLIFFPLIFIDFMFLGANIPKIYDGAWIPLAFAAAISILMITWQKGMELIHSYFYKNKMPLSEVIKQLDRSKLNCIEDLTMIFVTDPYDNSGGSFFNYVKLNHLLPKATLVVKVIVEDFPYITEKNRYKLESLTEGYYHLSLHYGFMQTIHVPRTLDAGVKNNIFPFSLDVSKSTFLVEIIHISRGKKNYPKLLNWQKRLFSFLLRNSALDIEFFHLPRNQTISIGRYL</sequence>
<proteinExistence type="inferred from homology"/>
<dbReference type="Pfam" id="PF22776">
    <property type="entry name" value="K_trans_C"/>
    <property type="match status" value="1"/>
</dbReference>
<feature type="transmembrane region" description="Helical" evidence="13">
    <location>
        <begin position="207"/>
        <end position="228"/>
    </location>
</feature>
<keyword evidence="12 13" id="KW-0472">Membrane</keyword>
<evidence type="ECO:0000256" key="4">
    <source>
        <dbReference type="ARBA" id="ARBA00022475"/>
    </source>
</evidence>
<name>A0A9X2I946_9GAMM</name>
<dbReference type="AlphaFoldDB" id="A0A9X2I946"/>
<evidence type="ECO:0000313" key="16">
    <source>
        <dbReference type="EMBL" id="MCL9683134.1"/>
    </source>
</evidence>
<dbReference type="GO" id="GO:0015293">
    <property type="term" value="F:symporter activity"/>
    <property type="evidence" value="ECO:0007669"/>
    <property type="project" value="UniProtKB-UniRule"/>
</dbReference>
<keyword evidence="5" id="KW-0997">Cell inner membrane</keyword>
<feature type="transmembrane region" description="Helical" evidence="13">
    <location>
        <begin position="45"/>
        <end position="69"/>
    </location>
</feature>
<evidence type="ECO:0000256" key="1">
    <source>
        <dbReference type="ARBA" id="ARBA00004141"/>
    </source>
</evidence>
<evidence type="ECO:0000256" key="6">
    <source>
        <dbReference type="ARBA" id="ARBA00022538"/>
    </source>
</evidence>
<organism evidence="16 17">
    <name type="scientific">Legionella maioricensis</name>
    <dbReference type="NCBI Taxonomy" id="2896528"/>
    <lineage>
        <taxon>Bacteria</taxon>
        <taxon>Pseudomonadati</taxon>
        <taxon>Pseudomonadota</taxon>
        <taxon>Gammaproteobacteria</taxon>
        <taxon>Legionellales</taxon>
        <taxon>Legionellaceae</taxon>
        <taxon>Legionella</taxon>
    </lineage>
</organism>
<feature type="transmembrane region" description="Helical" evidence="13">
    <location>
        <begin position="279"/>
        <end position="300"/>
    </location>
</feature>
<comment type="subcellular location">
    <subcellularLocation>
        <location evidence="13">Cell membrane</location>
        <topology evidence="13">Multi-pass membrane protein</topology>
    </subcellularLocation>
    <subcellularLocation>
        <location evidence="1">Membrane</location>
        <topology evidence="1">Multi-pass membrane protein</topology>
    </subcellularLocation>
</comment>
<evidence type="ECO:0000256" key="10">
    <source>
        <dbReference type="ARBA" id="ARBA00022989"/>
    </source>
</evidence>
<dbReference type="GO" id="GO:0005886">
    <property type="term" value="C:plasma membrane"/>
    <property type="evidence" value="ECO:0007669"/>
    <property type="project" value="UniProtKB-SubCell"/>
</dbReference>
<dbReference type="GO" id="GO:0015079">
    <property type="term" value="F:potassium ion transmembrane transporter activity"/>
    <property type="evidence" value="ECO:0007669"/>
    <property type="project" value="UniProtKB-UniRule"/>
</dbReference>
<evidence type="ECO:0000256" key="12">
    <source>
        <dbReference type="ARBA" id="ARBA00023136"/>
    </source>
</evidence>
<evidence type="ECO:0000256" key="5">
    <source>
        <dbReference type="ARBA" id="ARBA00022519"/>
    </source>
</evidence>
<feature type="transmembrane region" description="Helical" evidence="13">
    <location>
        <begin position="240"/>
        <end position="259"/>
    </location>
</feature>
<keyword evidence="9 13" id="KW-0630">Potassium</keyword>
<gene>
    <name evidence="13" type="primary">kup</name>
    <name evidence="16" type="ORF">LOX96_03420</name>
</gene>
<feature type="transmembrane region" description="Helical" evidence="13">
    <location>
        <begin position="332"/>
        <end position="353"/>
    </location>
</feature>
<dbReference type="EMBL" id="JAJKBJ010000002">
    <property type="protein sequence ID" value="MCL9683134.1"/>
    <property type="molecule type" value="Genomic_DNA"/>
</dbReference>
<evidence type="ECO:0000256" key="9">
    <source>
        <dbReference type="ARBA" id="ARBA00022958"/>
    </source>
</evidence>
<feature type="transmembrane region" description="Helical" evidence="13">
    <location>
        <begin position="159"/>
        <end position="184"/>
    </location>
</feature>
<dbReference type="InterPro" id="IPR023051">
    <property type="entry name" value="Kup"/>
</dbReference>
<keyword evidence="11 13" id="KW-0406">Ion transport</keyword>
<keyword evidence="8 13" id="KW-0769">Symport</keyword>
<dbReference type="InterPro" id="IPR053952">
    <property type="entry name" value="K_trans_C"/>
</dbReference>
<feature type="domain" description="K+ potassium transporter integral membrane" evidence="14">
    <location>
        <begin position="12"/>
        <end position="458"/>
    </location>
</feature>
<keyword evidence="17" id="KW-1185">Reference proteome</keyword>
<keyword evidence="7 13" id="KW-0812">Transmembrane</keyword>
<feature type="transmembrane region" description="Helical" evidence="13">
    <location>
        <begin position="96"/>
        <end position="122"/>
    </location>
</feature>
<comment type="similarity">
    <text evidence="2 13">Belongs to the HAK/KUP transporter (TC 2.A.72) family.</text>
</comment>
<dbReference type="Proteomes" id="UP001139721">
    <property type="component" value="Unassembled WGS sequence"/>
</dbReference>
<evidence type="ECO:0000259" key="14">
    <source>
        <dbReference type="Pfam" id="PF02705"/>
    </source>
</evidence>
<keyword evidence="6 13" id="KW-0633">Potassium transport</keyword>
<evidence type="ECO:0000256" key="13">
    <source>
        <dbReference type="HAMAP-Rule" id="MF_01522"/>
    </source>
</evidence>
<evidence type="ECO:0000256" key="3">
    <source>
        <dbReference type="ARBA" id="ARBA00022448"/>
    </source>
</evidence>
<comment type="caution">
    <text evidence="16">The sequence shown here is derived from an EMBL/GenBank/DDBJ whole genome shotgun (WGS) entry which is preliminary data.</text>
</comment>
<feature type="transmembrane region" description="Helical" evidence="13">
    <location>
        <begin position="134"/>
        <end position="152"/>
    </location>
</feature>
<dbReference type="InterPro" id="IPR003855">
    <property type="entry name" value="K+_transporter"/>
</dbReference>
<dbReference type="InterPro" id="IPR053951">
    <property type="entry name" value="K_trans_N"/>
</dbReference>
<keyword evidence="3 13" id="KW-0813">Transport</keyword>
<protein>
    <recommendedName>
        <fullName evidence="13">Probable potassium transport system protein Kup</fullName>
    </recommendedName>
</protein>
<dbReference type="PANTHER" id="PTHR30540">
    <property type="entry name" value="OSMOTIC STRESS POTASSIUM TRANSPORTER"/>
    <property type="match status" value="1"/>
</dbReference>
<evidence type="ECO:0000256" key="8">
    <source>
        <dbReference type="ARBA" id="ARBA00022847"/>
    </source>
</evidence>
<evidence type="ECO:0000256" key="11">
    <source>
        <dbReference type="ARBA" id="ARBA00023065"/>
    </source>
</evidence>
<evidence type="ECO:0000313" key="17">
    <source>
        <dbReference type="Proteomes" id="UP001139721"/>
    </source>
</evidence>
<dbReference type="HAMAP" id="MF_01522">
    <property type="entry name" value="Kup"/>
    <property type="match status" value="1"/>
</dbReference>
<keyword evidence="10 13" id="KW-1133">Transmembrane helix</keyword>
<dbReference type="RefSeq" id="WP_250422276.1">
    <property type="nucleotide sequence ID" value="NZ_JAJKBJ010000002.1"/>
</dbReference>
<evidence type="ECO:0000256" key="2">
    <source>
        <dbReference type="ARBA" id="ARBA00007019"/>
    </source>
</evidence>
<comment type="catalytic activity">
    <reaction evidence="13">
        <text>K(+)(in) + H(+)(in) = K(+)(out) + H(+)(out)</text>
        <dbReference type="Rhea" id="RHEA:28490"/>
        <dbReference type="ChEBI" id="CHEBI:15378"/>
        <dbReference type="ChEBI" id="CHEBI:29103"/>
    </reaction>
</comment>
<feature type="transmembrane region" description="Helical" evidence="13">
    <location>
        <begin position="392"/>
        <end position="411"/>
    </location>
</feature>
<dbReference type="Pfam" id="PF02705">
    <property type="entry name" value="K_trans"/>
    <property type="match status" value="1"/>
</dbReference>
<reference evidence="16" key="1">
    <citation type="submission" date="2021-11" db="EMBL/GenBank/DDBJ databases">
        <title>Legionella maioricencis sp. nov., a new species isolated from hot water samples in Mallorca.</title>
        <authorList>
            <person name="Crespi S."/>
            <person name="Drasar V."/>
            <person name="Salva-Serra F."/>
            <person name="Jaen-Luchoro D."/>
            <person name="Pineiro-Iglesias B."/>
            <person name="Aliaga F."/>
            <person name="Fernandez-Juarez V."/>
            <person name="Coll G."/>
            <person name="Moore E.R.B."/>
            <person name="Bennasar-Figueras A."/>
        </authorList>
    </citation>
    <scope>NUCLEOTIDE SEQUENCE</scope>
    <source>
        <strain evidence="16">HCPI-6</strain>
    </source>
</reference>
<accession>A0A9X2I946</accession>
<evidence type="ECO:0000259" key="15">
    <source>
        <dbReference type="Pfam" id="PF22776"/>
    </source>
</evidence>